<dbReference type="PRINTS" id="PR01021">
    <property type="entry name" value="OMPADOMAIN"/>
</dbReference>
<dbReference type="EMBL" id="UAUU01000011">
    <property type="protein sequence ID" value="SPZ91957.1"/>
    <property type="molecule type" value="Genomic_DNA"/>
</dbReference>
<gene>
    <name evidence="6" type="primary">yiaD_4</name>
    <name evidence="6" type="ORF">NCTC11343_04004</name>
</gene>
<evidence type="ECO:0000256" key="4">
    <source>
        <dbReference type="SAM" id="MobiDB-lite"/>
    </source>
</evidence>
<organism evidence="6 7">
    <name type="scientific">Sphingobacterium multivorum</name>
    <dbReference type="NCBI Taxonomy" id="28454"/>
    <lineage>
        <taxon>Bacteria</taxon>
        <taxon>Pseudomonadati</taxon>
        <taxon>Bacteroidota</taxon>
        <taxon>Sphingobacteriia</taxon>
        <taxon>Sphingobacteriales</taxon>
        <taxon>Sphingobacteriaceae</taxon>
        <taxon>Sphingobacterium</taxon>
    </lineage>
</organism>
<accession>A0A2X2JC56</accession>
<keyword evidence="2" id="KW-0472">Membrane</keyword>
<dbReference type="GeneID" id="97182222"/>
<evidence type="ECO:0000256" key="3">
    <source>
        <dbReference type="ARBA" id="ARBA00023237"/>
    </source>
</evidence>
<comment type="subcellular location">
    <subcellularLocation>
        <location evidence="1">Cell outer membrane</location>
    </subcellularLocation>
</comment>
<dbReference type="AlphaFoldDB" id="A0A2X2JC56"/>
<dbReference type="InterPro" id="IPR006664">
    <property type="entry name" value="OMP_bac"/>
</dbReference>
<keyword evidence="3" id="KW-0998">Cell outer membrane</keyword>
<dbReference type="InterPro" id="IPR006665">
    <property type="entry name" value="OmpA-like"/>
</dbReference>
<feature type="signal peptide" evidence="5">
    <location>
        <begin position="1"/>
        <end position="25"/>
    </location>
</feature>
<dbReference type="Proteomes" id="UP000251241">
    <property type="component" value="Unassembled WGS sequence"/>
</dbReference>
<dbReference type="InterPro" id="IPR050330">
    <property type="entry name" value="Bact_OuterMem_StrucFunc"/>
</dbReference>
<feature type="chain" id="PRO_5043478594" evidence="5">
    <location>
        <begin position="26"/>
        <end position="173"/>
    </location>
</feature>
<dbReference type="Pfam" id="PF00691">
    <property type="entry name" value="OmpA"/>
    <property type="match status" value="1"/>
</dbReference>
<dbReference type="PANTHER" id="PTHR30329:SF21">
    <property type="entry name" value="LIPOPROTEIN YIAD-RELATED"/>
    <property type="match status" value="1"/>
</dbReference>
<sequence length="173" mass="18931">MLRKINLGILTLCASLSLFSCKQQAIVVNPGAVVTKDGTDDGLKNVKKDFNDAKRTDEGIKFSISSDLLFPTNSSYLSEKAKTEVSKLALILKESNNKIKVDGYTDATGTVEYNQWLSDKRAASVKKFLVDSGVAESRITAKGFGQSNPVGDNKTPEGRQKNRRVEVTILDKK</sequence>
<dbReference type="PRINTS" id="PR01023">
    <property type="entry name" value="NAFLGMOTY"/>
</dbReference>
<dbReference type="PROSITE" id="PS51123">
    <property type="entry name" value="OMPA_2"/>
    <property type="match status" value="1"/>
</dbReference>
<dbReference type="CDD" id="cd07185">
    <property type="entry name" value="OmpA_C-like"/>
    <property type="match status" value="1"/>
</dbReference>
<feature type="compositionally biased region" description="Basic and acidic residues" evidence="4">
    <location>
        <begin position="154"/>
        <end position="173"/>
    </location>
</feature>
<evidence type="ECO:0000256" key="5">
    <source>
        <dbReference type="SAM" id="SignalP"/>
    </source>
</evidence>
<dbReference type="InterPro" id="IPR036737">
    <property type="entry name" value="OmpA-like_sf"/>
</dbReference>
<evidence type="ECO:0000256" key="2">
    <source>
        <dbReference type="ARBA" id="ARBA00023136"/>
    </source>
</evidence>
<feature type="region of interest" description="Disordered" evidence="4">
    <location>
        <begin position="142"/>
        <end position="173"/>
    </location>
</feature>
<proteinExistence type="predicted"/>
<keyword evidence="6" id="KW-0449">Lipoprotein</keyword>
<keyword evidence="5" id="KW-0732">Signal</keyword>
<evidence type="ECO:0000313" key="6">
    <source>
        <dbReference type="EMBL" id="SPZ91957.1"/>
    </source>
</evidence>
<evidence type="ECO:0000313" key="7">
    <source>
        <dbReference type="Proteomes" id="UP000251241"/>
    </source>
</evidence>
<dbReference type="PROSITE" id="PS51257">
    <property type="entry name" value="PROKAR_LIPOPROTEIN"/>
    <property type="match status" value="1"/>
</dbReference>
<dbReference type="Gene3D" id="3.30.1330.60">
    <property type="entry name" value="OmpA-like domain"/>
    <property type="match status" value="1"/>
</dbReference>
<dbReference type="SUPFAM" id="SSF103088">
    <property type="entry name" value="OmpA-like"/>
    <property type="match status" value="1"/>
</dbReference>
<name>A0A2X2JC56_SPHMU</name>
<reference evidence="6 7" key="1">
    <citation type="submission" date="2018-06" db="EMBL/GenBank/DDBJ databases">
        <authorList>
            <consortium name="Pathogen Informatics"/>
            <person name="Doyle S."/>
        </authorList>
    </citation>
    <scope>NUCLEOTIDE SEQUENCE [LARGE SCALE GENOMIC DNA]</scope>
    <source>
        <strain evidence="6 7">NCTC11343</strain>
    </source>
</reference>
<dbReference type="GO" id="GO:0009279">
    <property type="term" value="C:cell outer membrane"/>
    <property type="evidence" value="ECO:0007669"/>
    <property type="project" value="UniProtKB-SubCell"/>
</dbReference>
<dbReference type="PANTHER" id="PTHR30329">
    <property type="entry name" value="STATOR ELEMENT OF FLAGELLAR MOTOR COMPLEX"/>
    <property type="match status" value="1"/>
</dbReference>
<dbReference type="RefSeq" id="WP_046671760.1">
    <property type="nucleotide sequence ID" value="NZ_CP068089.1"/>
</dbReference>
<evidence type="ECO:0000256" key="1">
    <source>
        <dbReference type="ARBA" id="ARBA00004442"/>
    </source>
</evidence>
<protein>
    <submittedName>
        <fullName evidence="6">Inner membrane lipoprotein YiaD</fullName>
    </submittedName>
</protein>